<sequence>MNNNLNSIGSNLTNEQRQQMATANIAVAFDYLDFLLENPEALEEIPDGATVILSTGDSWVDEQNNQIAVQVECAGETIHHVQELVRSA</sequence>
<accession>A0ABV0JNW8</accession>
<comment type="caution">
    <text evidence="1">The sequence shown here is derived from an EMBL/GenBank/DDBJ whole genome shotgun (WGS) entry which is preliminary data.</text>
</comment>
<evidence type="ECO:0000313" key="2">
    <source>
        <dbReference type="Proteomes" id="UP001442494"/>
    </source>
</evidence>
<proteinExistence type="predicted"/>
<organism evidence="1 2">
    <name type="scientific">Funiculus sociatus GB2-A5</name>
    <dbReference type="NCBI Taxonomy" id="2933946"/>
    <lineage>
        <taxon>Bacteria</taxon>
        <taxon>Bacillati</taxon>
        <taxon>Cyanobacteriota</taxon>
        <taxon>Cyanophyceae</taxon>
        <taxon>Coleofasciculales</taxon>
        <taxon>Coleofasciculaceae</taxon>
        <taxon>Funiculus</taxon>
    </lineage>
</organism>
<name>A0ABV0JNW8_9CYAN</name>
<reference evidence="1 2" key="1">
    <citation type="submission" date="2022-04" db="EMBL/GenBank/DDBJ databases">
        <title>Positive selection, recombination, and allopatry shape intraspecific diversity of widespread and dominant cyanobacteria.</title>
        <authorList>
            <person name="Wei J."/>
            <person name="Shu W."/>
            <person name="Hu C."/>
        </authorList>
    </citation>
    <scope>NUCLEOTIDE SEQUENCE [LARGE SCALE GENOMIC DNA]</scope>
    <source>
        <strain evidence="1 2">GB2-A5</strain>
    </source>
</reference>
<protein>
    <submittedName>
        <fullName evidence="1">Uncharacterized protein</fullName>
    </submittedName>
</protein>
<keyword evidence="2" id="KW-1185">Reference proteome</keyword>
<dbReference type="EMBL" id="JAMPKK010000022">
    <property type="protein sequence ID" value="MEP0865150.1"/>
    <property type="molecule type" value="Genomic_DNA"/>
</dbReference>
<gene>
    <name evidence="1" type="ORF">NDI37_11805</name>
</gene>
<evidence type="ECO:0000313" key="1">
    <source>
        <dbReference type="EMBL" id="MEP0865150.1"/>
    </source>
</evidence>
<dbReference type="RefSeq" id="WP_190419127.1">
    <property type="nucleotide sequence ID" value="NZ_JAMPKK010000022.1"/>
</dbReference>
<dbReference type="Proteomes" id="UP001442494">
    <property type="component" value="Unassembled WGS sequence"/>
</dbReference>